<dbReference type="InterPro" id="IPR020846">
    <property type="entry name" value="MFS_dom"/>
</dbReference>
<dbReference type="OrthoDB" id="3639251at2759"/>
<feature type="transmembrane region" description="Helical" evidence="6">
    <location>
        <begin position="320"/>
        <end position="341"/>
    </location>
</feature>
<feature type="transmembrane region" description="Helical" evidence="6">
    <location>
        <begin position="288"/>
        <end position="308"/>
    </location>
</feature>
<feature type="transmembrane region" description="Helical" evidence="6">
    <location>
        <begin position="444"/>
        <end position="465"/>
    </location>
</feature>
<feature type="transmembrane region" description="Helical" evidence="6">
    <location>
        <begin position="145"/>
        <end position="170"/>
    </location>
</feature>
<evidence type="ECO:0000313" key="9">
    <source>
        <dbReference type="Proteomes" id="UP000279259"/>
    </source>
</evidence>
<comment type="caution">
    <text evidence="8">The sequence shown here is derived from an EMBL/GenBank/DDBJ whole genome shotgun (WGS) entry which is preliminary data.</text>
</comment>
<dbReference type="InterPro" id="IPR036259">
    <property type="entry name" value="MFS_trans_sf"/>
</dbReference>
<keyword evidence="4 6" id="KW-1133">Transmembrane helix</keyword>
<feature type="transmembrane region" description="Helical" evidence="6">
    <location>
        <begin position="216"/>
        <end position="236"/>
    </location>
</feature>
<comment type="subcellular location">
    <subcellularLocation>
        <location evidence="1">Membrane</location>
        <topology evidence="1">Multi-pass membrane protein</topology>
    </subcellularLocation>
</comment>
<dbReference type="FunFam" id="1.20.1250.20:FF:000057">
    <property type="entry name" value="MFS general substrate transporter"/>
    <property type="match status" value="1"/>
</dbReference>
<feature type="transmembrane region" description="Helical" evidence="6">
    <location>
        <begin position="91"/>
        <end position="108"/>
    </location>
</feature>
<dbReference type="AlphaFoldDB" id="A0A427YGU4"/>
<feature type="transmembrane region" description="Helical" evidence="6">
    <location>
        <begin position="120"/>
        <end position="139"/>
    </location>
</feature>
<keyword evidence="2" id="KW-0813">Transport</keyword>
<dbReference type="Gene3D" id="1.20.1250.20">
    <property type="entry name" value="MFS general substrate transporter like domains"/>
    <property type="match status" value="2"/>
</dbReference>
<sequence>MTEPQTFGRQPPMNVLEPKTSADHLEKPVDGAVYTFKYDAAMEKRLLWKIDLRLVPVVWLMYCLNYLDRNNIGNAKTAGMQQDLDLSSSDYSLAVSIFFIGYLLLQIPSNMILAKTKPRLYLPGIMFVWGCISISYIGINSKAALYGVRFLLGVIEAGFFPGVLLYMSLWYRKMELARRFSVFYAASLVSGAFGGLLAGAILSGMNGAHGLPAWKWLFLIEGVVTVGFSLISVFILPDFPGTTAWLTPEERAYAVARLADDNNIDTAEEQAVGHLRSIVLAAKDWRTWLFAFGQTCNTAAGTITYFVPTLIASLGYSGTMAQFMTVPIYAVAIVIVLACCFSSDFTQERPKHIMAMALLSVVSLSIVAGVTHNAHVRYAFLAFGASGIWACSPMTLSYLSNTISRPAEKRAVSIGIVNGLANLASVYGSYIWPSSSAPAYIPGFVTSTMLQFGSFVFAVAAYFLLKKYPYPVPEVEVRREPTELATVYFRPGRSAHNRTETDMAKALRRPGYRSNPTYDRPLDLPSDLCFRQGFRPDAAPQAKQQGLRELSGTADKVFGRGTLRAVCFVGRRTDMRHEDESAAEEACGLKFYSVKDADPEADADVPVLRRAPSARLNDSKNLLLHTDRPMRIIPGVVPASQAPQSGINGRQITQAGQQQPLQQASHPLDEIGIALAFWCIDHGVPYDQLVASDETRLKQIQPTPLPAEPALAEFEDNLMQHFVSSPDFDHLDWLDRPRLMGLYRRYRALPNSIAEDKKALILSALCLARYSQLSYRFEEGIPTASTTDLEPKRREDVTYYTQVKETVNTLNQPSVHALWALFCLVPYMYANAGPAELQEWMDLMAWQVRELGLHRLNTAALYSPEDMVGPLFAAIFYSDTLFSGLRDLKPRFPIQTIEIDPLPPSPMFPEGLRRATLLATDYFKQLADPNVDTLSDDFISETETIWMAHLKEQRLAKFADAPRVKACWAENRFNWLRIVLYAPLLSQPNRATRAISVLIRAVSQILHTYEDLTSFDQLRPSWPQLRIVTTCGQILILALAAGELQRTEATRLFGLVFDFLGRHCELWSCATELLAGFKRAAAVFDIGQDEATLALAPTLVDTTTAITADAGLQTWNTTFPLEFDPTLFFSIGLDTVAEA</sequence>
<dbReference type="CDD" id="cd12148">
    <property type="entry name" value="fungal_TF_MHR"/>
    <property type="match status" value="1"/>
</dbReference>
<dbReference type="PANTHER" id="PTHR43791">
    <property type="entry name" value="PERMEASE-RELATED"/>
    <property type="match status" value="1"/>
</dbReference>
<dbReference type="FunFam" id="1.20.1250.20:FF:000013">
    <property type="entry name" value="MFS general substrate transporter"/>
    <property type="match status" value="1"/>
</dbReference>
<evidence type="ECO:0000256" key="1">
    <source>
        <dbReference type="ARBA" id="ARBA00004141"/>
    </source>
</evidence>
<gene>
    <name evidence="8" type="ORF">EHS25_000984</name>
</gene>
<protein>
    <recommendedName>
        <fullName evidence="7">Major facilitator superfamily (MFS) profile domain-containing protein</fullName>
    </recommendedName>
</protein>
<evidence type="ECO:0000259" key="7">
    <source>
        <dbReference type="PROSITE" id="PS50850"/>
    </source>
</evidence>
<evidence type="ECO:0000256" key="3">
    <source>
        <dbReference type="ARBA" id="ARBA00022692"/>
    </source>
</evidence>
<evidence type="ECO:0000256" key="4">
    <source>
        <dbReference type="ARBA" id="ARBA00022989"/>
    </source>
</evidence>
<evidence type="ECO:0000256" key="5">
    <source>
        <dbReference type="ARBA" id="ARBA00023136"/>
    </source>
</evidence>
<dbReference type="Proteomes" id="UP000279259">
    <property type="component" value="Unassembled WGS sequence"/>
</dbReference>
<feature type="transmembrane region" description="Helical" evidence="6">
    <location>
        <begin position="378"/>
        <end position="399"/>
    </location>
</feature>
<dbReference type="GO" id="GO:0016020">
    <property type="term" value="C:membrane"/>
    <property type="evidence" value="ECO:0007669"/>
    <property type="project" value="UniProtKB-SubCell"/>
</dbReference>
<feature type="transmembrane region" description="Helical" evidence="6">
    <location>
        <begin position="182"/>
        <end position="204"/>
    </location>
</feature>
<accession>A0A427YGU4</accession>
<proteinExistence type="predicted"/>
<organism evidence="8 9">
    <name type="scientific">Saitozyma podzolica</name>
    <dbReference type="NCBI Taxonomy" id="1890683"/>
    <lineage>
        <taxon>Eukaryota</taxon>
        <taxon>Fungi</taxon>
        <taxon>Dikarya</taxon>
        <taxon>Basidiomycota</taxon>
        <taxon>Agaricomycotina</taxon>
        <taxon>Tremellomycetes</taxon>
        <taxon>Tremellales</taxon>
        <taxon>Trimorphomycetaceae</taxon>
        <taxon>Saitozyma</taxon>
    </lineage>
</organism>
<dbReference type="EMBL" id="RSCD01000010">
    <property type="protein sequence ID" value="RSH90379.1"/>
    <property type="molecule type" value="Genomic_DNA"/>
</dbReference>
<dbReference type="GO" id="GO:0022857">
    <property type="term" value="F:transmembrane transporter activity"/>
    <property type="evidence" value="ECO:0007669"/>
    <property type="project" value="InterPro"/>
</dbReference>
<dbReference type="PROSITE" id="PS50850">
    <property type="entry name" value="MFS"/>
    <property type="match status" value="1"/>
</dbReference>
<keyword evidence="3 6" id="KW-0812">Transmembrane</keyword>
<evidence type="ECO:0000256" key="6">
    <source>
        <dbReference type="SAM" id="Phobius"/>
    </source>
</evidence>
<evidence type="ECO:0000256" key="2">
    <source>
        <dbReference type="ARBA" id="ARBA00022448"/>
    </source>
</evidence>
<feature type="domain" description="Major facilitator superfamily (MFS) profile" evidence="7">
    <location>
        <begin position="54"/>
        <end position="469"/>
    </location>
</feature>
<dbReference type="SUPFAM" id="SSF103473">
    <property type="entry name" value="MFS general substrate transporter"/>
    <property type="match status" value="1"/>
</dbReference>
<keyword evidence="5 6" id="KW-0472">Membrane</keyword>
<reference evidence="8 9" key="1">
    <citation type="submission" date="2018-11" db="EMBL/GenBank/DDBJ databases">
        <title>Genome sequence of Saitozyma podzolica DSM 27192.</title>
        <authorList>
            <person name="Aliyu H."/>
            <person name="Gorte O."/>
            <person name="Ochsenreither K."/>
        </authorList>
    </citation>
    <scope>NUCLEOTIDE SEQUENCE [LARGE SCALE GENOMIC DNA]</scope>
    <source>
        <strain evidence="8 9">DSM 27192</strain>
    </source>
</reference>
<evidence type="ECO:0000313" key="8">
    <source>
        <dbReference type="EMBL" id="RSH90379.1"/>
    </source>
</evidence>
<dbReference type="PANTHER" id="PTHR43791:SF38">
    <property type="entry name" value="MAJOR FACILITATOR SUPERFAMILY (MFS) PROFILE DOMAIN-CONTAINING PROTEIN"/>
    <property type="match status" value="1"/>
</dbReference>
<name>A0A427YGU4_9TREE</name>
<feature type="transmembrane region" description="Helical" evidence="6">
    <location>
        <begin position="353"/>
        <end position="372"/>
    </location>
</feature>
<dbReference type="Pfam" id="PF07690">
    <property type="entry name" value="MFS_1"/>
    <property type="match status" value="1"/>
</dbReference>
<dbReference type="InterPro" id="IPR011701">
    <property type="entry name" value="MFS"/>
</dbReference>
<keyword evidence="9" id="KW-1185">Reference proteome</keyword>